<protein>
    <submittedName>
        <fullName evidence="1">Uncharacterized protein</fullName>
    </submittedName>
</protein>
<gene>
    <name evidence="1" type="ORF">DES41_10313</name>
</gene>
<comment type="caution">
    <text evidence="1">The sequence shown here is derived from an EMBL/GenBank/DDBJ whole genome shotgun (WGS) entry which is preliminary data.</text>
</comment>
<dbReference type="AlphaFoldDB" id="A0A368XY62"/>
<dbReference type="Proteomes" id="UP000252884">
    <property type="component" value="Unassembled WGS sequence"/>
</dbReference>
<name>A0A368XY62_9BURK</name>
<dbReference type="EMBL" id="QPJK01000003">
    <property type="protein sequence ID" value="RCW72409.1"/>
    <property type="molecule type" value="Genomic_DNA"/>
</dbReference>
<keyword evidence="2" id="KW-1185">Reference proteome</keyword>
<proteinExistence type="predicted"/>
<sequence>MHVSTRTSIAELMIPDFFGFSITTGQPNLGRRIMRSITCALLVTLALSGCSTMKAPTANYSALEADKKASEASTTAKEALDEDFQSALALCDSNMTGLRDSFFGSGRAQITIATVGIIAGSIVVPALAAGAAAKSAIAAWGGVSGAANAAQYTLQQNGVSGSQLGIVYESTRAEIKEATTAYSAAKNNSQRIVAVNELSIACRFPKLPAVEAVKPAT</sequence>
<accession>A0A368XY62</accession>
<evidence type="ECO:0000313" key="1">
    <source>
        <dbReference type="EMBL" id="RCW72409.1"/>
    </source>
</evidence>
<evidence type="ECO:0000313" key="2">
    <source>
        <dbReference type="Proteomes" id="UP000252884"/>
    </source>
</evidence>
<organism evidence="1 2">
    <name type="scientific">Pseudorhodoferax soli</name>
    <dbReference type="NCBI Taxonomy" id="545864"/>
    <lineage>
        <taxon>Bacteria</taxon>
        <taxon>Pseudomonadati</taxon>
        <taxon>Pseudomonadota</taxon>
        <taxon>Betaproteobacteria</taxon>
        <taxon>Burkholderiales</taxon>
        <taxon>Comamonadaceae</taxon>
    </lineage>
</organism>
<reference evidence="1 2" key="1">
    <citation type="submission" date="2018-07" db="EMBL/GenBank/DDBJ databases">
        <title>Genomic Encyclopedia of Type Strains, Phase IV (KMG-IV): sequencing the most valuable type-strain genomes for metagenomic binning, comparative biology and taxonomic classification.</title>
        <authorList>
            <person name="Goeker M."/>
        </authorList>
    </citation>
    <scope>NUCLEOTIDE SEQUENCE [LARGE SCALE GENOMIC DNA]</scope>
    <source>
        <strain evidence="1 2">DSM 21634</strain>
    </source>
</reference>